<reference evidence="2 3" key="1">
    <citation type="journal article" date="2012" name="Stand. Genomic Sci.">
        <title>Genome sequence of the halotolerant bacterium Corynebacterium halotolerans type strain YIM 70093(T) (= DSM 44683(T)).</title>
        <authorList>
            <person name="Ruckert C."/>
            <person name="Albersmeier A."/>
            <person name="Al-Dilaimi A."/>
            <person name="Niehaus K."/>
            <person name="Szczepanowski R."/>
            <person name="Kalinowski J."/>
        </authorList>
    </citation>
    <scope>NUCLEOTIDE SEQUENCE [LARGE SCALE GENOMIC DNA]</scope>
    <source>
        <strain evidence="2">YIM 70093</strain>
    </source>
</reference>
<dbReference type="KEGG" id="chn:A605_07525"/>
<dbReference type="CDD" id="cd01741">
    <property type="entry name" value="GATase1_1"/>
    <property type="match status" value="1"/>
</dbReference>
<dbReference type="Proteomes" id="UP000011723">
    <property type="component" value="Chromosome"/>
</dbReference>
<keyword evidence="2" id="KW-0808">Transferase</keyword>
<dbReference type="SUPFAM" id="SSF52317">
    <property type="entry name" value="Class I glutamine amidotransferase-like"/>
    <property type="match status" value="1"/>
</dbReference>
<gene>
    <name evidence="2" type="ORF">A605_07525</name>
</gene>
<evidence type="ECO:0000313" key="3">
    <source>
        <dbReference type="Proteomes" id="UP000011723"/>
    </source>
</evidence>
<dbReference type="eggNOG" id="COG0518">
    <property type="taxonomic scope" value="Bacteria"/>
</dbReference>
<dbReference type="Pfam" id="PF00117">
    <property type="entry name" value="GATase"/>
    <property type="match status" value="1"/>
</dbReference>
<protein>
    <submittedName>
        <fullName evidence="2">Glutamine amidotransferase</fullName>
        <ecNumber evidence="2">6.3.5.2</ecNumber>
    </submittedName>
</protein>
<accession>M1NSU0</accession>
<dbReference type="OrthoDB" id="5196541at2"/>
<name>M1NSU0_9CORY</name>
<dbReference type="Gene3D" id="3.40.50.880">
    <property type="match status" value="1"/>
</dbReference>
<dbReference type="PANTHER" id="PTHR42695">
    <property type="entry name" value="GLUTAMINE AMIDOTRANSFERASE YLR126C-RELATED"/>
    <property type="match status" value="1"/>
</dbReference>
<feature type="domain" description="Glutamine amidotransferase" evidence="1">
    <location>
        <begin position="42"/>
        <end position="191"/>
    </location>
</feature>
<evidence type="ECO:0000313" key="2">
    <source>
        <dbReference type="EMBL" id="AGF72507.1"/>
    </source>
</evidence>
<organism evidence="2 3">
    <name type="scientific">Corynebacterium halotolerans YIM 70093 = DSM 44683</name>
    <dbReference type="NCBI Taxonomy" id="1121362"/>
    <lineage>
        <taxon>Bacteria</taxon>
        <taxon>Bacillati</taxon>
        <taxon>Actinomycetota</taxon>
        <taxon>Actinomycetes</taxon>
        <taxon>Mycobacteriales</taxon>
        <taxon>Corynebacteriaceae</taxon>
        <taxon>Corynebacterium</taxon>
    </lineage>
</organism>
<dbReference type="STRING" id="1121362.A605_07525"/>
<dbReference type="InterPro" id="IPR044992">
    <property type="entry name" value="ChyE-like"/>
</dbReference>
<keyword evidence="3" id="KW-1185">Reference proteome</keyword>
<dbReference type="EMBL" id="CP003697">
    <property type="protein sequence ID" value="AGF72507.1"/>
    <property type="molecule type" value="Genomic_DNA"/>
</dbReference>
<dbReference type="GO" id="GO:0003922">
    <property type="term" value="F:GMP synthase (glutamine-hydrolyzing) activity"/>
    <property type="evidence" value="ECO:0007669"/>
    <property type="project" value="UniProtKB-EC"/>
</dbReference>
<dbReference type="PATRIC" id="fig|1121362.3.peg.1519"/>
<dbReference type="EC" id="6.3.5.2" evidence="2"/>
<proteinExistence type="predicted"/>
<keyword evidence="2" id="KW-0436">Ligase</keyword>
<dbReference type="PANTHER" id="PTHR42695:SF5">
    <property type="entry name" value="GLUTAMINE AMIDOTRANSFERASE YLR126C-RELATED"/>
    <property type="match status" value="1"/>
</dbReference>
<dbReference type="RefSeq" id="WP_015400926.1">
    <property type="nucleotide sequence ID" value="NC_020302.1"/>
</dbReference>
<dbReference type="InterPro" id="IPR017926">
    <property type="entry name" value="GATASE"/>
</dbReference>
<dbReference type="NCBIfam" id="NF005743">
    <property type="entry name" value="PRK07567.1"/>
    <property type="match status" value="1"/>
</dbReference>
<dbReference type="GO" id="GO:0016740">
    <property type="term" value="F:transferase activity"/>
    <property type="evidence" value="ECO:0007669"/>
    <property type="project" value="UniProtKB-KW"/>
</dbReference>
<dbReference type="AlphaFoldDB" id="M1NSU0"/>
<dbReference type="InterPro" id="IPR029062">
    <property type="entry name" value="Class_I_gatase-like"/>
</dbReference>
<evidence type="ECO:0000259" key="1">
    <source>
        <dbReference type="Pfam" id="PF00117"/>
    </source>
</evidence>
<sequence length="245" mass="26956">MASILLLSLRADSLAREVAAAEYRDFLQATGLRREELTLRMLDSTEATVGDVSGFDGVVVGGSAFNITDAHWSPLQRHIHSQLVRLTASDIPVFFVCYGNSWLAHATGGRIGDTHPENSGPTLVELTDAGREDVLTRDLPIRFTSLTGHKENIVEVSQQATVLATGPTCPVQMIRVGADTWASQFHVEMDAVAMKARMDFYYDYGYFSPGDYETIVAGLPSVDTTFSHRLLQNFVSHSTRVRAYV</sequence>
<dbReference type="HOGENOM" id="CLU_054974_4_0_11"/>
<keyword evidence="2" id="KW-0315">Glutamine amidotransferase</keyword>
<dbReference type="GO" id="GO:0005829">
    <property type="term" value="C:cytosol"/>
    <property type="evidence" value="ECO:0007669"/>
    <property type="project" value="TreeGrafter"/>
</dbReference>